<comment type="caution">
    <text evidence="3">The sequence shown here is derived from an EMBL/GenBank/DDBJ whole genome shotgun (WGS) entry which is preliminary data.</text>
</comment>
<dbReference type="InterPro" id="IPR004176">
    <property type="entry name" value="Clp_R_N"/>
</dbReference>
<proteinExistence type="predicted"/>
<evidence type="ECO:0000313" key="3">
    <source>
        <dbReference type="EMBL" id="TDQ46634.1"/>
    </source>
</evidence>
<name>A0A4R6UTB0_9PSEU</name>
<evidence type="ECO:0000259" key="2">
    <source>
        <dbReference type="PROSITE" id="PS51903"/>
    </source>
</evidence>
<dbReference type="AlphaFoldDB" id="A0A4R6UTB0"/>
<evidence type="ECO:0000313" key="4">
    <source>
        <dbReference type="Proteomes" id="UP000295705"/>
    </source>
</evidence>
<organism evidence="3 4">
    <name type="scientific">Actinomycetospora succinea</name>
    <dbReference type="NCBI Taxonomy" id="663603"/>
    <lineage>
        <taxon>Bacteria</taxon>
        <taxon>Bacillati</taxon>
        <taxon>Actinomycetota</taxon>
        <taxon>Actinomycetes</taxon>
        <taxon>Pseudonocardiales</taxon>
        <taxon>Pseudonocardiaceae</taxon>
        <taxon>Actinomycetospora</taxon>
    </lineage>
</organism>
<protein>
    <submittedName>
        <fullName evidence="3">ClpA/ClpB-like protein</fullName>
    </submittedName>
</protein>
<dbReference type="SUPFAM" id="SSF81923">
    <property type="entry name" value="Double Clp-N motif"/>
    <property type="match status" value="1"/>
</dbReference>
<sequence length="182" mass="19867">MTIAARQTERVTRVFLLADQEAARGADARVRTVHLLVGLAREERDRGGGVLDALDLDGVRAEAAIRYRRGDRRHGRRPYTPGAVAALDAAVRVADESADPTLGVRHLLVAVLADDAEDASQVLHALDVDVDRLRAEARRELAADTSPRPYAAAALVMPQLDRILDALGRIDRRLVTLETREA</sequence>
<dbReference type="Gene3D" id="1.10.1780.10">
    <property type="entry name" value="Clp, N-terminal domain"/>
    <property type="match status" value="1"/>
</dbReference>
<dbReference type="RefSeq" id="WP_133830009.1">
    <property type="nucleotide sequence ID" value="NZ_BAABHR010000001.1"/>
</dbReference>
<keyword evidence="1" id="KW-0677">Repeat</keyword>
<evidence type="ECO:0000256" key="1">
    <source>
        <dbReference type="PROSITE-ProRule" id="PRU01251"/>
    </source>
</evidence>
<dbReference type="InterPro" id="IPR036628">
    <property type="entry name" value="Clp_N_dom_sf"/>
</dbReference>
<gene>
    <name evidence="3" type="ORF">EV188_1158</name>
</gene>
<keyword evidence="4" id="KW-1185">Reference proteome</keyword>
<feature type="domain" description="Clp R" evidence="2">
    <location>
        <begin position="75"/>
        <end position="182"/>
    </location>
</feature>
<dbReference type="PROSITE" id="PS51903">
    <property type="entry name" value="CLP_R"/>
    <property type="match status" value="2"/>
</dbReference>
<dbReference type="Pfam" id="PF02861">
    <property type="entry name" value="Clp_N"/>
    <property type="match status" value="1"/>
</dbReference>
<feature type="domain" description="Clp R" evidence="2">
    <location>
        <begin position="1"/>
        <end position="71"/>
    </location>
</feature>
<dbReference type="Proteomes" id="UP000295705">
    <property type="component" value="Unassembled WGS sequence"/>
</dbReference>
<dbReference type="OrthoDB" id="156340at2070"/>
<accession>A0A4R6UTB0</accession>
<dbReference type="EMBL" id="SNYO01000015">
    <property type="protein sequence ID" value="TDQ46634.1"/>
    <property type="molecule type" value="Genomic_DNA"/>
</dbReference>
<reference evidence="3 4" key="1">
    <citation type="submission" date="2019-03" db="EMBL/GenBank/DDBJ databases">
        <title>Genomic Encyclopedia of Type Strains, Phase IV (KMG-IV): sequencing the most valuable type-strain genomes for metagenomic binning, comparative biology and taxonomic classification.</title>
        <authorList>
            <person name="Goeker M."/>
        </authorList>
    </citation>
    <scope>NUCLEOTIDE SEQUENCE [LARGE SCALE GENOMIC DNA]</scope>
    <source>
        <strain evidence="3 4">DSM 45775</strain>
    </source>
</reference>